<reference evidence="3" key="1">
    <citation type="journal article" date="2019" name="Curr. Biol.">
        <title>Genome Sequence of Striga asiatica Provides Insight into the Evolution of Plant Parasitism.</title>
        <authorList>
            <person name="Yoshida S."/>
            <person name="Kim S."/>
            <person name="Wafula E.K."/>
            <person name="Tanskanen J."/>
            <person name="Kim Y.M."/>
            <person name="Honaas L."/>
            <person name="Yang Z."/>
            <person name="Spallek T."/>
            <person name="Conn C.E."/>
            <person name="Ichihashi Y."/>
            <person name="Cheong K."/>
            <person name="Cui S."/>
            <person name="Der J.P."/>
            <person name="Gundlach H."/>
            <person name="Jiao Y."/>
            <person name="Hori C."/>
            <person name="Ishida J.K."/>
            <person name="Kasahara H."/>
            <person name="Kiba T."/>
            <person name="Kim M.S."/>
            <person name="Koo N."/>
            <person name="Laohavisit A."/>
            <person name="Lee Y.H."/>
            <person name="Lumba S."/>
            <person name="McCourt P."/>
            <person name="Mortimer J.C."/>
            <person name="Mutuku J.M."/>
            <person name="Nomura T."/>
            <person name="Sasaki-Sekimoto Y."/>
            <person name="Seto Y."/>
            <person name="Wang Y."/>
            <person name="Wakatake T."/>
            <person name="Sakakibara H."/>
            <person name="Demura T."/>
            <person name="Yamaguchi S."/>
            <person name="Yoneyama K."/>
            <person name="Manabe R.I."/>
            <person name="Nelson D.C."/>
            <person name="Schulman A.H."/>
            <person name="Timko M.P."/>
            <person name="dePamphilis C.W."/>
            <person name="Choi D."/>
            <person name="Shirasu K."/>
        </authorList>
    </citation>
    <scope>NUCLEOTIDE SEQUENCE [LARGE SCALE GENOMIC DNA]</scope>
    <source>
        <strain evidence="3">cv. UVA1</strain>
    </source>
</reference>
<dbReference type="AlphaFoldDB" id="A0A5A7QGJ7"/>
<dbReference type="GO" id="GO:0016874">
    <property type="term" value="F:ligase activity"/>
    <property type="evidence" value="ECO:0007669"/>
    <property type="project" value="UniProtKB-KW"/>
</dbReference>
<organism evidence="2 3">
    <name type="scientific">Striga asiatica</name>
    <name type="common">Asiatic witchweed</name>
    <name type="synonym">Buchnera asiatica</name>
    <dbReference type="NCBI Taxonomy" id="4170"/>
    <lineage>
        <taxon>Eukaryota</taxon>
        <taxon>Viridiplantae</taxon>
        <taxon>Streptophyta</taxon>
        <taxon>Embryophyta</taxon>
        <taxon>Tracheophyta</taxon>
        <taxon>Spermatophyta</taxon>
        <taxon>Magnoliopsida</taxon>
        <taxon>eudicotyledons</taxon>
        <taxon>Gunneridae</taxon>
        <taxon>Pentapetalae</taxon>
        <taxon>asterids</taxon>
        <taxon>lamiids</taxon>
        <taxon>Lamiales</taxon>
        <taxon>Orobanchaceae</taxon>
        <taxon>Buchnereae</taxon>
        <taxon>Striga</taxon>
    </lineage>
</organism>
<feature type="compositionally biased region" description="Basic residues" evidence="1">
    <location>
        <begin position="119"/>
        <end position="128"/>
    </location>
</feature>
<evidence type="ECO:0000313" key="2">
    <source>
        <dbReference type="EMBL" id="GER43011.1"/>
    </source>
</evidence>
<name>A0A5A7QGJ7_STRAF</name>
<gene>
    <name evidence="2" type="ORF">STAS_19837</name>
</gene>
<dbReference type="Proteomes" id="UP000325081">
    <property type="component" value="Unassembled WGS sequence"/>
</dbReference>
<protein>
    <submittedName>
        <fullName evidence="2">DNA ligase</fullName>
    </submittedName>
</protein>
<feature type="region of interest" description="Disordered" evidence="1">
    <location>
        <begin position="1"/>
        <end position="152"/>
    </location>
</feature>
<keyword evidence="2" id="KW-0436">Ligase</keyword>
<accession>A0A5A7QGJ7</accession>
<dbReference type="EMBL" id="BKCP01006515">
    <property type="protein sequence ID" value="GER43011.1"/>
    <property type="molecule type" value="Genomic_DNA"/>
</dbReference>
<sequence>GDKGFGGQKGNVDNHSGSKNDKPLNGNDAGPLFGPDMPITADGRAGPYGPWMMAKTTGRPFRGAHKGTNWEADGEAPGTQPDIPQPSGVNGDSRGSLTGLGVSKGTANTGGKGEWRVVTVKRRSRTSKTNKQTPHGDEGESSGLKKSGGVGPHLVARSSDALALETRFLDALCMTGRAISSQQAMVVPMESDLDSSKHLAVQVLDSTVLDPVTDNEFDIDPSDSAMEVTSPCLATQHHDRASHDFHVTTLKTLRKID</sequence>
<proteinExistence type="predicted"/>
<keyword evidence="3" id="KW-1185">Reference proteome</keyword>
<evidence type="ECO:0000256" key="1">
    <source>
        <dbReference type="SAM" id="MobiDB-lite"/>
    </source>
</evidence>
<comment type="caution">
    <text evidence="2">The sequence shown here is derived from an EMBL/GenBank/DDBJ whole genome shotgun (WGS) entry which is preliminary data.</text>
</comment>
<feature type="non-terminal residue" evidence="2">
    <location>
        <position position="1"/>
    </location>
</feature>
<evidence type="ECO:0000313" key="3">
    <source>
        <dbReference type="Proteomes" id="UP000325081"/>
    </source>
</evidence>
<feature type="compositionally biased region" description="Polar residues" evidence="1">
    <location>
        <begin position="87"/>
        <end position="96"/>
    </location>
</feature>